<gene>
    <name evidence="6" type="ORF">SAMN05421770_103360</name>
</gene>
<dbReference type="Gene3D" id="3.40.190.10">
    <property type="entry name" value="Periplasmic binding protein-like II"/>
    <property type="match status" value="2"/>
</dbReference>
<evidence type="ECO:0000313" key="6">
    <source>
        <dbReference type="EMBL" id="SNS98861.1"/>
    </source>
</evidence>
<comment type="similarity">
    <text evidence="1">Belongs to the LysR transcriptional regulatory family.</text>
</comment>
<organism evidence="6 7">
    <name type="scientific">Granulicella rosea</name>
    <dbReference type="NCBI Taxonomy" id="474952"/>
    <lineage>
        <taxon>Bacteria</taxon>
        <taxon>Pseudomonadati</taxon>
        <taxon>Acidobacteriota</taxon>
        <taxon>Terriglobia</taxon>
        <taxon>Terriglobales</taxon>
        <taxon>Acidobacteriaceae</taxon>
        <taxon>Granulicella</taxon>
    </lineage>
</organism>
<evidence type="ECO:0000256" key="3">
    <source>
        <dbReference type="ARBA" id="ARBA00023125"/>
    </source>
</evidence>
<dbReference type="PROSITE" id="PS50931">
    <property type="entry name" value="HTH_LYSR"/>
    <property type="match status" value="1"/>
</dbReference>
<dbReference type="SUPFAM" id="SSF53850">
    <property type="entry name" value="Periplasmic binding protein-like II"/>
    <property type="match status" value="1"/>
</dbReference>
<dbReference type="GO" id="GO:0032993">
    <property type="term" value="C:protein-DNA complex"/>
    <property type="evidence" value="ECO:0007669"/>
    <property type="project" value="TreeGrafter"/>
</dbReference>
<keyword evidence="4" id="KW-0804">Transcription</keyword>
<evidence type="ECO:0000256" key="1">
    <source>
        <dbReference type="ARBA" id="ARBA00009437"/>
    </source>
</evidence>
<dbReference type="RefSeq" id="WP_089408460.1">
    <property type="nucleotide sequence ID" value="NZ_FZOU01000003.1"/>
</dbReference>
<protein>
    <submittedName>
        <fullName evidence="6">DNA-binding transcriptional regulator, LysR family</fullName>
    </submittedName>
</protein>
<dbReference type="AlphaFoldDB" id="A0A239IZ09"/>
<dbReference type="PANTHER" id="PTHR30346:SF0">
    <property type="entry name" value="HCA OPERON TRANSCRIPTIONAL ACTIVATOR HCAR"/>
    <property type="match status" value="1"/>
</dbReference>
<keyword evidence="2" id="KW-0805">Transcription regulation</keyword>
<dbReference type="InterPro" id="IPR036390">
    <property type="entry name" value="WH_DNA-bd_sf"/>
</dbReference>
<accession>A0A239IZ09</accession>
<dbReference type="Gene3D" id="1.10.10.10">
    <property type="entry name" value="Winged helix-like DNA-binding domain superfamily/Winged helix DNA-binding domain"/>
    <property type="match status" value="1"/>
</dbReference>
<dbReference type="Pfam" id="PF00126">
    <property type="entry name" value="HTH_1"/>
    <property type="match status" value="1"/>
</dbReference>
<evidence type="ECO:0000256" key="4">
    <source>
        <dbReference type="ARBA" id="ARBA00023163"/>
    </source>
</evidence>
<feature type="domain" description="HTH lysR-type" evidence="5">
    <location>
        <begin position="5"/>
        <end position="62"/>
    </location>
</feature>
<dbReference type="Proteomes" id="UP000198356">
    <property type="component" value="Unassembled WGS sequence"/>
</dbReference>
<evidence type="ECO:0000313" key="7">
    <source>
        <dbReference type="Proteomes" id="UP000198356"/>
    </source>
</evidence>
<evidence type="ECO:0000256" key="2">
    <source>
        <dbReference type="ARBA" id="ARBA00023015"/>
    </source>
</evidence>
<dbReference type="CDD" id="cd05466">
    <property type="entry name" value="PBP2_LTTR_substrate"/>
    <property type="match status" value="1"/>
</dbReference>
<dbReference type="InterPro" id="IPR000847">
    <property type="entry name" value="LysR_HTH_N"/>
</dbReference>
<evidence type="ECO:0000259" key="5">
    <source>
        <dbReference type="PROSITE" id="PS50931"/>
    </source>
</evidence>
<dbReference type="PANTHER" id="PTHR30346">
    <property type="entry name" value="TRANSCRIPTIONAL DUAL REGULATOR HCAR-RELATED"/>
    <property type="match status" value="1"/>
</dbReference>
<dbReference type="SUPFAM" id="SSF46785">
    <property type="entry name" value="Winged helix' DNA-binding domain"/>
    <property type="match status" value="1"/>
</dbReference>
<reference evidence="6 7" key="1">
    <citation type="submission" date="2017-06" db="EMBL/GenBank/DDBJ databases">
        <authorList>
            <person name="Kim H.J."/>
            <person name="Triplett B.A."/>
        </authorList>
    </citation>
    <scope>NUCLEOTIDE SEQUENCE [LARGE SCALE GENOMIC DNA]</scope>
    <source>
        <strain evidence="6 7">DSM 18704</strain>
    </source>
</reference>
<keyword evidence="7" id="KW-1185">Reference proteome</keyword>
<sequence>MSDLIELRHLKNFIAVAEAGNISRAAENLFISQSCLSGQMKQLEEAAQVCLLVRHSGGVQATPAAQILIAGSKHILKLRDDLLIATRSADTVAVLPMRLGFSSFVDHDLYEMVCSVHTALYPTCEIKSQGGDNVELLSLLDRGEIDAALLTLPVSGAGLKTYPFTHSRLVVCMRADDPLAKLKEITPADLGSKLTIFREPKQHPEAHDRLIEMLNEVGITGDVASTNKTPHELQWMVESSYSYALIPEGSALQKGLVTRPIAGVTWTVDSALILGRSTSQKTLPQLIKELRRRFRLQIKLPPAKPVRSVRPSLRDRILPLFA</sequence>
<dbReference type="GO" id="GO:0003700">
    <property type="term" value="F:DNA-binding transcription factor activity"/>
    <property type="evidence" value="ECO:0007669"/>
    <property type="project" value="InterPro"/>
</dbReference>
<dbReference type="Pfam" id="PF03466">
    <property type="entry name" value="LysR_substrate"/>
    <property type="match status" value="1"/>
</dbReference>
<name>A0A239IZ09_9BACT</name>
<proteinExistence type="inferred from homology"/>
<dbReference type="EMBL" id="FZOU01000003">
    <property type="protein sequence ID" value="SNS98861.1"/>
    <property type="molecule type" value="Genomic_DNA"/>
</dbReference>
<dbReference type="InterPro" id="IPR005119">
    <property type="entry name" value="LysR_subst-bd"/>
</dbReference>
<dbReference type="GO" id="GO:0003677">
    <property type="term" value="F:DNA binding"/>
    <property type="evidence" value="ECO:0007669"/>
    <property type="project" value="UniProtKB-KW"/>
</dbReference>
<dbReference type="InterPro" id="IPR036388">
    <property type="entry name" value="WH-like_DNA-bd_sf"/>
</dbReference>
<dbReference type="OrthoDB" id="107670at2"/>
<keyword evidence="3 6" id="KW-0238">DNA-binding</keyword>